<evidence type="ECO:0000313" key="2">
    <source>
        <dbReference type="EMBL" id="KAF7341584.1"/>
    </source>
</evidence>
<gene>
    <name evidence="2" type="ORF">MSAN_02055500</name>
</gene>
<comment type="caution">
    <text evidence="2">The sequence shown here is derived from an EMBL/GenBank/DDBJ whole genome shotgun (WGS) entry which is preliminary data.</text>
</comment>
<keyword evidence="1" id="KW-0472">Membrane</keyword>
<keyword evidence="1" id="KW-1133">Transmembrane helix</keyword>
<proteinExistence type="predicted"/>
<feature type="transmembrane region" description="Helical" evidence="1">
    <location>
        <begin position="453"/>
        <end position="475"/>
    </location>
</feature>
<keyword evidence="3" id="KW-1185">Reference proteome</keyword>
<dbReference type="EMBL" id="JACAZH010000027">
    <property type="protein sequence ID" value="KAF7341584.1"/>
    <property type="molecule type" value="Genomic_DNA"/>
</dbReference>
<accession>A0A8H6XJJ0</accession>
<name>A0A8H6XJJ0_9AGAR</name>
<evidence type="ECO:0000256" key="1">
    <source>
        <dbReference type="SAM" id="Phobius"/>
    </source>
</evidence>
<sequence length="477" mass="53482">MSSDTHLGNDHPQPCNPHVVQLYATAATNNIYATIFHGDFIPLEQYLHLHRHSPISTVYIYAYCNTEFEGAREYVYSAFHHWLSHEECTLWICRSTGQLCADLVPGHITLSWRTRSENISRARALHPSMQNHDVVALESLTLGQYIEICYWEQRQHQSAMISTQVTVRLGTVIDCSADHQLQDLVAIAFLPSVDEDYGPYWHTSPESFDAMENGWVRFSVCDVLNTEIQLWTFGCAGYWLGQANHIFRALGISKHLQDYAVLNAIWFKLAISAPAQEPPDGFLFICPAKEFQTEPWTFAWPACPAYWSLDPSGVERLSVEEAVSFGFPAITPCIQIQALSWDTTVYEGICEFRQASTEDLGLLSYHLSGHKDNAIVLGSWDPAKAKPLTEHGTVDGKQTVTSNDLSREIPDGIHGEVATLELNPFEHSAHTPASLVGQNFGFSDEKPGRSQSIFTIFSTIQLTVILLLASFALLYKV</sequence>
<protein>
    <submittedName>
        <fullName evidence="2">Uncharacterized protein</fullName>
    </submittedName>
</protein>
<dbReference type="AlphaFoldDB" id="A0A8H6XJJ0"/>
<keyword evidence="1" id="KW-0812">Transmembrane</keyword>
<organism evidence="2 3">
    <name type="scientific">Mycena sanguinolenta</name>
    <dbReference type="NCBI Taxonomy" id="230812"/>
    <lineage>
        <taxon>Eukaryota</taxon>
        <taxon>Fungi</taxon>
        <taxon>Dikarya</taxon>
        <taxon>Basidiomycota</taxon>
        <taxon>Agaricomycotina</taxon>
        <taxon>Agaricomycetes</taxon>
        <taxon>Agaricomycetidae</taxon>
        <taxon>Agaricales</taxon>
        <taxon>Marasmiineae</taxon>
        <taxon>Mycenaceae</taxon>
        <taxon>Mycena</taxon>
    </lineage>
</organism>
<dbReference type="Proteomes" id="UP000623467">
    <property type="component" value="Unassembled WGS sequence"/>
</dbReference>
<dbReference type="OrthoDB" id="3063557at2759"/>
<reference evidence="2" key="1">
    <citation type="submission" date="2020-05" db="EMBL/GenBank/DDBJ databases">
        <title>Mycena genomes resolve the evolution of fungal bioluminescence.</title>
        <authorList>
            <person name="Tsai I.J."/>
        </authorList>
    </citation>
    <scope>NUCLEOTIDE SEQUENCE</scope>
    <source>
        <strain evidence="2">160909Yilan</strain>
    </source>
</reference>
<evidence type="ECO:0000313" key="3">
    <source>
        <dbReference type="Proteomes" id="UP000623467"/>
    </source>
</evidence>